<sequence>MKGRKRLILVGVILVLIGFIVLCGYLKIIRLDKIESYYLEDLEKATNAFNNFNSDDMKDIKKRLCFNLKKHRILHMAVYKIGYLANDILYILDRNLFCISIPYSIVKNCDECFATKSEDVLMKQINRFMNRSMKTQEEYRKKKFEPEESNVNFWVKTIDRTKGTKKSYFVKLIEKFRNKKFMHFNYKRFCRFIYEASKPLQKDIFKNFYTYDQNWCYLSNRSSYCVFLKDKMVFYILKDAKSDGEFIEKNYEIKVLNFKFDTSTTIDLVACLYKALEVQNS</sequence>
<dbReference type="VEuPathDB" id="MicrosporidiaDB:CWI37_0108p0020"/>
<keyword evidence="1" id="KW-0472">Membrane</keyword>
<feature type="transmembrane region" description="Helical" evidence="1">
    <location>
        <begin position="7"/>
        <end position="28"/>
    </location>
</feature>
<keyword evidence="1" id="KW-1133">Transmembrane helix</keyword>
<protein>
    <submittedName>
        <fullName evidence="2">Uncharacterized protein</fullName>
    </submittedName>
</protein>
<reference evidence="2 3" key="1">
    <citation type="submission" date="2017-12" db="EMBL/GenBank/DDBJ databases">
        <authorList>
            <person name="Pombert J.-F."/>
            <person name="Haag K.L."/>
            <person name="Ebert D."/>
        </authorList>
    </citation>
    <scope>NUCLEOTIDE SEQUENCE [LARGE SCALE GENOMIC DNA]</scope>
    <source>
        <strain evidence="2">FI-OER-3-3</strain>
    </source>
</reference>
<evidence type="ECO:0000313" key="2">
    <source>
        <dbReference type="EMBL" id="TBU04635.1"/>
    </source>
</evidence>
<dbReference type="Proteomes" id="UP000292362">
    <property type="component" value="Unassembled WGS sequence"/>
</dbReference>
<keyword evidence="1" id="KW-0812">Transmembrane</keyword>
<dbReference type="EMBL" id="PITJ01000108">
    <property type="protein sequence ID" value="TBU04635.1"/>
    <property type="molecule type" value="Genomic_DNA"/>
</dbReference>
<organism evidence="2 3">
    <name type="scientific">Hamiltosporidium tvaerminnensis</name>
    <dbReference type="NCBI Taxonomy" id="1176355"/>
    <lineage>
        <taxon>Eukaryota</taxon>
        <taxon>Fungi</taxon>
        <taxon>Fungi incertae sedis</taxon>
        <taxon>Microsporidia</taxon>
        <taxon>Dubosqiidae</taxon>
        <taxon>Hamiltosporidium</taxon>
    </lineage>
</organism>
<name>A0A4Q9LBC8_9MICR</name>
<gene>
    <name evidence="2" type="ORF">CWI37_0108p0020</name>
</gene>
<proteinExistence type="predicted"/>
<evidence type="ECO:0000256" key="1">
    <source>
        <dbReference type="SAM" id="Phobius"/>
    </source>
</evidence>
<dbReference type="AlphaFoldDB" id="A0A4Q9LBC8"/>
<comment type="caution">
    <text evidence="2">The sequence shown here is derived from an EMBL/GenBank/DDBJ whole genome shotgun (WGS) entry which is preliminary data.</text>
</comment>
<evidence type="ECO:0000313" key="3">
    <source>
        <dbReference type="Proteomes" id="UP000292362"/>
    </source>
</evidence>
<accession>A0A4Q9LBC8</accession>